<evidence type="ECO:0000313" key="1">
    <source>
        <dbReference type="EMBL" id="JAD54973.1"/>
    </source>
</evidence>
<reference evidence="1" key="2">
    <citation type="journal article" date="2015" name="Data Brief">
        <title>Shoot transcriptome of the giant reed, Arundo donax.</title>
        <authorList>
            <person name="Barrero R.A."/>
            <person name="Guerrero F.D."/>
            <person name="Moolhuijzen P."/>
            <person name="Goolsby J.A."/>
            <person name="Tidwell J."/>
            <person name="Bellgard S.E."/>
            <person name="Bellgard M.I."/>
        </authorList>
    </citation>
    <scope>NUCLEOTIDE SEQUENCE</scope>
    <source>
        <tissue evidence="1">Shoot tissue taken approximately 20 cm above the soil surface</tissue>
    </source>
</reference>
<organism evidence="1">
    <name type="scientific">Arundo donax</name>
    <name type="common">Giant reed</name>
    <name type="synonym">Donax arundinaceus</name>
    <dbReference type="NCBI Taxonomy" id="35708"/>
    <lineage>
        <taxon>Eukaryota</taxon>
        <taxon>Viridiplantae</taxon>
        <taxon>Streptophyta</taxon>
        <taxon>Embryophyta</taxon>
        <taxon>Tracheophyta</taxon>
        <taxon>Spermatophyta</taxon>
        <taxon>Magnoliopsida</taxon>
        <taxon>Liliopsida</taxon>
        <taxon>Poales</taxon>
        <taxon>Poaceae</taxon>
        <taxon>PACMAD clade</taxon>
        <taxon>Arundinoideae</taxon>
        <taxon>Arundineae</taxon>
        <taxon>Arundo</taxon>
    </lineage>
</organism>
<protein>
    <submittedName>
        <fullName evidence="1">Uncharacterized protein</fullName>
    </submittedName>
</protein>
<sequence length="48" mass="5531">MIQSSPLLLSHQYTPDQTQKLTATNITTEYSHHGCCWVPLLLPSLYHY</sequence>
<reference evidence="1" key="1">
    <citation type="submission" date="2014-09" db="EMBL/GenBank/DDBJ databases">
        <authorList>
            <person name="Magalhaes I.L.F."/>
            <person name="Oliveira U."/>
            <person name="Santos F.R."/>
            <person name="Vidigal T.H.D.A."/>
            <person name="Brescovit A.D."/>
            <person name="Santos A.J."/>
        </authorList>
    </citation>
    <scope>NUCLEOTIDE SEQUENCE</scope>
    <source>
        <tissue evidence="1">Shoot tissue taken approximately 20 cm above the soil surface</tissue>
    </source>
</reference>
<proteinExistence type="predicted"/>
<dbReference type="EMBL" id="GBRH01242922">
    <property type="protein sequence ID" value="JAD54973.1"/>
    <property type="molecule type" value="Transcribed_RNA"/>
</dbReference>
<dbReference type="AlphaFoldDB" id="A0A0A9AYL1"/>
<accession>A0A0A9AYL1</accession>
<name>A0A0A9AYL1_ARUDO</name>